<dbReference type="EMBL" id="FCOK02000063">
    <property type="protein sequence ID" value="SAL60837.1"/>
    <property type="molecule type" value="Genomic_DNA"/>
</dbReference>
<feature type="transmembrane region" description="Helical" evidence="1">
    <location>
        <begin position="173"/>
        <end position="190"/>
    </location>
</feature>
<evidence type="ECO:0000259" key="2">
    <source>
        <dbReference type="Pfam" id="PF01757"/>
    </source>
</evidence>
<dbReference type="PANTHER" id="PTHR23028:SF53">
    <property type="entry name" value="ACYL_TRANSF_3 DOMAIN-CONTAINING PROTEIN"/>
    <property type="match status" value="1"/>
</dbReference>
<dbReference type="Pfam" id="PF01757">
    <property type="entry name" value="Acyl_transf_3"/>
    <property type="match status" value="1"/>
</dbReference>
<dbReference type="GO" id="GO:0009103">
    <property type="term" value="P:lipopolysaccharide biosynthetic process"/>
    <property type="evidence" value="ECO:0007669"/>
    <property type="project" value="TreeGrafter"/>
</dbReference>
<proteinExistence type="predicted"/>
<dbReference type="GO" id="GO:0016020">
    <property type="term" value="C:membrane"/>
    <property type="evidence" value="ECO:0007669"/>
    <property type="project" value="TreeGrafter"/>
</dbReference>
<keyword evidence="3" id="KW-0012">Acyltransferase</keyword>
<feature type="transmembrane region" description="Helical" evidence="1">
    <location>
        <begin position="142"/>
        <end position="167"/>
    </location>
</feature>
<dbReference type="InterPro" id="IPR002656">
    <property type="entry name" value="Acyl_transf_3_dom"/>
</dbReference>
<feature type="domain" description="Acyltransferase 3" evidence="2">
    <location>
        <begin position="28"/>
        <end position="371"/>
    </location>
</feature>
<evidence type="ECO:0000313" key="3">
    <source>
        <dbReference type="EMBL" id="SAL60837.1"/>
    </source>
</evidence>
<dbReference type="Proteomes" id="UP000054683">
    <property type="component" value="Unassembled WGS sequence"/>
</dbReference>
<feature type="transmembrane region" description="Helical" evidence="1">
    <location>
        <begin position="225"/>
        <end position="243"/>
    </location>
</feature>
<protein>
    <submittedName>
        <fullName evidence="3">Acyltransferase 3</fullName>
    </submittedName>
</protein>
<reference evidence="3 4" key="1">
    <citation type="submission" date="2016-01" db="EMBL/GenBank/DDBJ databases">
        <authorList>
            <person name="Oliw E.H."/>
        </authorList>
    </citation>
    <scope>NUCLEOTIDE SEQUENCE [LARGE SCALE GENOMIC DNA]</scope>
    <source>
        <strain evidence="3">LMG 27134</strain>
    </source>
</reference>
<evidence type="ECO:0000313" key="4">
    <source>
        <dbReference type="Proteomes" id="UP000054683"/>
    </source>
</evidence>
<keyword evidence="3" id="KW-0808">Transferase</keyword>
<keyword evidence="1" id="KW-1133">Transmembrane helix</keyword>
<keyword evidence="1" id="KW-0812">Transmembrane</keyword>
<name>A0A158IW75_9BURK</name>
<dbReference type="InterPro" id="IPR050879">
    <property type="entry name" value="Acyltransferase_3"/>
</dbReference>
<accession>A0A158IW75</accession>
<dbReference type="OrthoDB" id="9814807at2"/>
<gene>
    <name evidence="3" type="ORF">AWB69_06758</name>
</gene>
<dbReference type="GO" id="GO:0016747">
    <property type="term" value="F:acyltransferase activity, transferring groups other than amino-acyl groups"/>
    <property type="evidence" value="ECO:0007669"/>
    <property type="project" value="InterPro"/>
</dbReference>
<sequence length="402" mass="45260">MDTCSMDLVESDTKAPVRRQAAGSGHIGSLDCLRGVSALLVMLYHYRELLNDYIPHIGNTLFENGRIGVDIFFILSGFVMYTTTQGTNNQRVLPFLVKRAFRVVPLAWLLIIILFVAGGCLEKHAFMLSMLFVPLANENAPFYGYNILSAAWTLSYELWFYVMFAIGMLMSKSFRGLATSVVLIGCVFGIQKLGHFPLNFDAYLTPIYAGKLLVPALISQLGNPLFLEFLLGIFLAYLYANFRKTWLNLNSKFRIWVYLFLAAYFLSHFFSGYAMGHGLTREGFPALAIFSLYLCTDFDKSLSRAKALIRGPGDLFAFLGRISFSLYIIHDPLHQYIEAIPVLDSLYRLTGGIGKFVTLCTFSIVIAYALYLLVERPTQWLGKFVASRLPSLARSERLSPMV</sequence>
<organism evidence="3 4">
    <name type="scientific">Caballeronia udeis</name>
    <dbReference type="NCBI Taxonomy" id="1232866"/>
    <lineage>
        <taxon>Bacteria</taxon>
        <taxon>Pseudomonadati</taxon>
        <taxon>Pseudomonadota</taxon>
        <taxon>Betaproteobacteria</taxon>
        <taxon>Burkholderiales</taxon>
        <taxon>Burkholderiaceae</taxon>
        <taxon>Caballeronia</taxon>
    </lineage>
</organism>
<dbReference type="AlphaFoldDB" id="A0A158IW75"/>
<dbReference type="PANTHER" id="PTHR23028">
    <property type="entry name" value="ACETYLTRANSFERASE"/>
    <property type="match status" value="1"/>
</dbReference>
<keyword evidence="1" id="KW-0472">Membrane</keyword>
<feature type="transmembrane region" description="Helical" evidence="1">
    <location>
        <begin position="103"/>
        <end position="121"/>
    </location>
</feature>
<evidence type="ECO:0000256" key="1">
    <source>
        <dbReference type="SAM" id="Phobius"/>
    </source>
</evidence>
<feature type="transmembrane region" description="Helical" evidence="1">
    <location>
        <begin position="255"/>
        <end position="273"/>
    </location>
</feature>
<feature type="transmembrane region" description="Helical" evidence="1">
    <location>
        <begin position="349"/>
        <end position="374"/>
    </location>
</feature>